<evidence type="ECO:0000259" key="6">
    <source>
        <dbReference type="PROSITE" id="PS51296"/>
    </source>
</evidence>
<dbReference type="Pfam" id="PF00355">
    <property type="entry name" value="Rieske"/>
    <property type="match status" value="1"/>
</dbReference>
<feature type="domain" description="Rieske" evidence="6">
    <location>
        <begin position="60"/>
        <end position="148"/>
    </location>
</feature>
<organism evidence="7 8">
    <name type="scientific">Dermacoccus barathri</name>
    <dbReference type="NCBI Taxonomy" id="322601"/>
    <lineage>
        <taxon>Bacteria</taxon>
        <taxon>Bacillati</taxon>
        <taxon>Actinomycetota</taxon>
        <taxon>Actinomycetes</taxon>
        <taxon>Micrococcales</taxon>
        <taxon>Dermacoccaceae</taxon>
        <taxon>Dermacoccus</taxon>
    </lineage>
</organism>
<keyword evidence="5" id="KW-0411">Iron-sulfur</keyword>
<comment type="caution">
    <text evidence="7">The sequence shown here is derived from an EMBL/GenBank/DDBJ whole genome shotgun (WGS) entry which is preliminary data.</text>
</comment>
<evidence type="ECO:0000256" key="4">
    <source>
        <dbReference type="ARBA" id="ARBA00023004"/>
    </source>
</evidence>
<dbReference type="Gene3D" id="2.102.10.10">
    <property type="entry name" value="Rieske [2Fe-2S] iron-sulphur domain"/>
    <property type="match status" value="1"/>
</dbReference>
<dbReference type="PANTHER" id="PTHR21266:SF60">
    <property type="entry name" value="3-KETOSTEROID-9-ALPHA-MONOOXYGENASE, OXYGENASE COMPONENT"/>
    <property type="match status" value="1"/>
</dbReference>
<keyword evidence="1" id="KW-0001">2Fe-2S</keyword>
<sequence length="341" mass="37930">MRRPPRNRAELRAEIARRNPIRRVPQPPEERIRSTWRQAAVPRIERMLARTLAQDAGGWHVAAASTDVVAGRSTVRTILGREIALWRGADGSALAGPGACPHMGALLENCHTEDGDVLCRWHGLRLPSEWPGEWLTYPAHDDGVLFWVRLPTDGEMPSAAPVLPARALLDEALVTVYTREARCETSDVIANRLDPWHGAWFHPYAFSHLVVDEDASDDDCLVTDVTFRLNHTYGVPVRAAFTCADSRTITMTIIDGEGVGSTVETHATCVQPTCAEQPARSIIHEATIAHSERPGFRAARAFAPLIRPLVLRTQGQLWVDDLEYAERRYELRSGFAREGQS</sequence>
<proteinExistence type="predicted"/>
<evidence type="ECO:0000256" key="2">
    <source>
        <dbReference type="ARBA" id="ARBA00022723"/>
    </source>
</evidence>
<evidence type="ECO:0000256" key="5">
    <source>
        <dbReference type="ARBA" id="ARBA00023014"/>
    </source>
</evidence>
<dbReference type="InterPro" id="IPR050584">
    <property type="entry name" value="Cholesterol_7-desaturase"/>
</dbReference>
<dbReference type="EMBL" id="BAAANV010000004">
    <property type="protein sequence ID" value="GAA1531157.1"/>
    <property type="molecule type" value="Genomic_DNA"/>
</dbReference>
<dbReference type="InterPro" id="IPR017941">
    <property type="entry name" value="Rieske_2Fe-2S"/>
</dbReference>
<dbReference type="Pfam" id="PF19299">
    <property type="entry name" value="DUF5914"/>
    <property type="match status" value="1"/>
</dbReference>
<evidence type="ECO:0000313" key="8">
    <source>
        <dbReference type="Proteomes" id="UP001501288"/>
    </source>
</evidence>
<keyword evidence="8" id="KW-1185">Reference proteome</keyword>
<evidence type="ECO:0000256" key="1">
    <source>
        <dbReference type="ARBA" id="ARBA00022714"/>
    </source>
</evidence>
<dbReference type="InterPro" id="IPR045612">
    <property type="entry name" value="DUF5914"/>
</dbReference>
<protein>
    <submittedName>
        <fullName evidence="7">DUF5914 domain-containing protein</fullName>
    </submittedName>
</protein>
<keyword evidence="4" id="KW-0408">Iron</keyword>
<evidence type="ECO:0000313" key="7">
    <source>
        <dbReference type="EMBL" id="GAA1531157.1"/>
    </source>
</evidence>
<dbReference type="SUPFAM" id="SSF50022">
    <property type="entry name" value="ISP domain"/>
    <property type="match status" value="1"/>
</dbReference>
<keyword evidence="2" id="KW-0479">Metal-binding</keyword>
<name>A0ABN2B1K2_9MICO</name>
<gene>
    <name evidence="7" type="ORF">GCM10009762_01840</name>
</gene>
<evidence type="ECO:0000256" key="3">
    <source>
        <dbReference type="ARBA" id="ARBA00023002"/>
    </source>
</evidence>
<dbReference type="Proteomes" id="UP001501288">
    <property type="component" value="Unassembled WGS sequence"/>
</dbReference>
<reference evidence="7 8" key="1">
    <citation type="journal article" date="2019" name="Int. J. Syst. Evol. Microbiol.">
        <title>The Global Catalogue of Microorganisms (GCM) 10K type strain sequencing project: providing services to taxonomists for standard genome sequencing and annotation.</title>
        <authorList>
            <consortium name="The Broad Institute Genomics Platform"/>
            <consortium name="The Broad Institute Genome Sequencing Center for Infectious Disease"/>
            <person name="Wu L."/>
            <person name="Ma J."/>
        </authorList>
    </citation>
    <scope>NUCLEOTIDE SEQUENCE [LARGE SCALE GENOMIC DNA]</scope>
    <source>
        <strain evidence="7 8">JCM 14588</strain>
    </source>
</reference>
<dbReference type="PROSITE" id="PS51296">
    <property type="entry name" value="RIESKE"/>
    <property type="match status" value="1"/>
</dbReference>
<keyword evidence="3" id="KW-0560">Oxidoreductase</keyword>
<accession>A0ABN2B1K2</accession>
<dbReference type="InterPro" id="IPR036922">
    <property type="entry name" value="Rieske_2Fe-2S_sf"/>
</dbReference>
<dbReference type="PANTHER" id="PTHR21266">
    <property type="entry name" value="IRON-SULFUR DOMAIN CONTAINING PROTEIN"/>
    <property type="match status" value="1"/>
</dbReference>